<comment type="caution">
    <text evidence="4">The sequence shown here is derived from an EMBL/GenBank/DDBJ whole genome shotgun (WGS) entry which is preliminary data.</text>
</comment>
<feature type="domain" description="Gliding motility protein SprA N-terminal" evidence="3">
    <location>
        <begin position="58"/>
        <end position="460"/>
    </location>
</feature>
<feature type="compositionally biased region" description="Low complexity" evidence="1">
    <location>
        <begin position="1922"/>
        <end position="1955"/>
    </location>
</feature>
<dbReference type="InterPro" id="IPR026377">
    <property type="entry name" value="Cell_surface_SprA"/>
</dbReference>
<reference evidence="4 5" key="1">
    <citation type="submission" date="2019-04" db="EMBL/GenBank/DDBJ databases">
        <title>Psychroflexus halotolerans sp. nov., isolated from a marine solar saltern.</title>
        <authorList>
            <person name="Feng X."/>
        </authorList>
    </citation>
    <scope>NUCLEOTIDE SEQUENCE [LARGE SCALE GENOMIC DNA]</scope>
    <source>
        <strain evidence="4 5">WDS2C27</strain>
    </source>
</reference>
<feature type="transmembrane region" description="Helical" evidence="2">
    <location>
        <begin position="12"/>
        <end position="31"/>
    </location>
</feature>
<accession>A0A4U5TT02</accession>
<keyword evidence="5" id="KW-1185">Reference proteome</keyword>
<dbReference type="NCBIfam" id="TIGR04189">
    <property type="entry name" value="surface_SprA"/>
    <property type="match status" value="1"/>
</dbReference>
<organism evidence="4 5">
    <name type="scientific">Mesohalobacter halotolerans</name>
    <dbReference type="NCBI Taxonomy" id="1883405"/>
    <lineage>
        <taxon>Bacteria</taxon>
        <taxon>Pseudomonadati</taxon>
        <taxon>Bacteroidota</taxon>
        <taxon>Flavobacteriia</taxon>
        <taxon>Flavobacteriales</taxon>
        <taxon>Flavobacteriaceae</taxon>
        <taxon>Mesohalobacter</taxon>
    </lineage>
</organism>
<dbReference type="Proteomes" id="UP000306552">
    <property type="component" value="Unassembled WGS sequence"/>
</dbReference>
<gene>
    <name evidence="4" type="primary">sprA</name>
    <name evidence="4" type="ORF">FCN74_03375</name>
</gene>
<dbReference type="Pfam" id="PF14349">
    <property type="entry name" value="SprA_N"/>
    <property type="match status" value="2"/>
</dbReference>
<keyword evidence="2" id="KW-0472">Membrane</keyword>
<sequence length="2419" mass="274041">MNQLKLLKSFKSFYSSKSGLLIIVILIYGLGYSQEETPTDTTKTGYDLGSIKMPNPTSIKSKYTYDPLIDRYIYTEKIDDVNTIYPLVLTREEYQKLVLREQMMDYFKKKSDVVKGRNADDQDDLIPMFYVNNNFFETIFGGNQIEVNPQGSVGIDLGILYSKQDNPTLSPRNQSNLSFDFNQAIRLSLQAKVGTRLTVDAQFDTESTFDFQNQIKLQYTPDEDDILQDIQVGNVNMPLNSSLIQGSQSLFGVKTKLKFGKTTITSVFSELNSERQNVSVEGGGTVREYDKFILDYDENRHFFLAQFFRDEYDKALKNYPFINSRVQIQRVQIWVTNRTNNPQTIANARNIVAIQDLGESEPDKIGLFLDNDGNPIAPPLPNFLNNPGAFPDNPNNDFNPFGINSGSNTVLTSQIREIATIEQGFGAASSFVEEGRDYGILENARELQPNEYTLNRELGYITLNQRLSNDEILAVAFQYTSNGKVFQVGEFANDGVDASQNTLNPDQPDQEIAQNQSLVVKMLKSPVTNVNEPIWDLMMKNFYNLDGSGLEQEGFRMNILFTDPQPLNFINPAPESSVDLPGGVADENLLTVFELDQLNANQDPISTGDGFFDFVPGITIDTENGVIKFTKVEPFGEFLFEKLDNTPNTGPEDYDDPSTYNDNQDFYVFRSLYTTTKTQALQNEAQKNKFQLKGRYKSSGQDGIPLGAFNVPRGSVTVTAGGRTLQEGVDYVVDYELGRVQILDDALLASNTPIQVSTENNALFGRQTKRFTGIDVQHEFSDELLIGATFLNLNERPLTQKADFNQEPINNTIYGLNFNYATEVPFFTRLVNKLPNIDTDVTSNLSLRGEFAFLSPSSPNADDFNGQTTSYVDDFEGSQTSISLLNPEPWELSSVPVGLRGPNDINGSFNSNNDLSINDFRAKLNWYSIDPIFYSSQRPASISDQDISDYKTRRVLINELFPNTDIVTGQIQTIFTLDLAYDPTQRGMFNYNPAAASNNTLPNPDQNFGGIMRGLQTTDFERANVQFVEFWVMDPFIYPENAGNSGGQVVLNLGSVSEDILKDGRKQYENGLPEDGGEASTITTEFSKVPTEQSLVYAFDTEGEARTNQDAGFDGLDNVQESQKFSDFANFDDPSNDDYIYFLNREGSIVERYENFNGSQGNNITEVTETNRGNSAFPDVEDINRDNTMNTIDSYFEYKVPVFPNMSVDNNTSTQAGINQDYITDVRETTTTLPNGEQLPVRWVQFRVPLNTSEDFAVGGIADLRSVRFMRMYLTDFQQKIHLRLGSLDLVRGDYLTYKQPILPNGSDPETNGSTSFSVQSVSQEVTTEYVSPPGVVREQLVNNNQSIREDEQSLALLINNLESQDSRGVFKNFRVDMRQYENLEMFLHAQASPPPAIQLQDNQMVAFIRMGLDFTNNFYQIEVPLKVSEAGDLTPRGVWPLENDLNLPLDILQQIKSLVVGNDSFSPIDLNFFNKNLDPVSGTDQTEELRIGIKGNPSFGDIRVLMLGVKNQTEQNISGQVWFNELRLSGLQNEGGWAGLINLDTNFADFATITATGRRSTVGWGAIEEGPNQRSREDVKEYDVTTALNVGQLLPQDWGVKIPFSYSRGETLITPQFDPVLRDIELETLLDNAQDQQTEDELRERAEDYTRRQSVSIIGLRKERTNTSKTPMPYDIENFTFSGTYNQVDHRDFEIEESIDQNVDVNATYNYAFPQVKVEPLNDNEFLKKSPYFDLIKDFNFNALPTSVSASSTITRQYSELRFREFNLPEGSLGLPKLFQRNYFYDWQFAVDYQLTESLNFNFNAAQNRVVRNFIDENNEQDNSVGVWSDFFNVGIPNRHSQTLQVNYSLPFDKLPFLKFINAQYSYTGTFLWQKGSEILRNLEDIPNLGNTVQNSSQHQINGNLNMATLYDYVGLKKKGQTNNTQTVNNQQGRRQRGQNQNQQNQLQQQPQPQDSEELSFGSKLLNTGVTFLRVLDNVQFNYSESRGIFLPGYTNAIGFTGTLKPSPGFVFGGQRDVREIAARKGWLTLFQDFNEQYTRNLTEQFDLQAGLKLIPGLTIDLLANRMYMDTYTENYRVDPETLQYQSLTPNLFGNFSITTNMLSTAFQTSTSESSPAFEEFRNNRLTIAKRLASQAGINPENPDNLDEDGFPIGFGKTNQAVLLPAFLSAYTGEDPSTVKLGAFRDTPIPNWNMKYTGLMRLNWFKERFNRFSIEHGYTSNYTINQFQNNLEFDRKDPFGQFNRDQNGNFINRLIIGNINLSEQFTPLVKVDFEMKNSVSILAEIIRDRVLSLSFNNNLLTEMLGDEYRLGLGYRIRDLRIVTKFEGNRRVLSSDLNLKADISFRRNETIIRSLDVLNNRTTAGQDIWTINFTADYGLTRNLTAAFFYDHTFSQNAISTIFPQTTIRTGIRLTYNFGN</sequence>
<dbReference type="EMBL" id="SWMU01000001">
    <property type="protein sequence ID" value="TKS57470.1"/>
    <property type="molecule type" value="Genomic_DNA"/>
</dbReference>
<evidence type="ECO:0000313" key="5">
    <source>
        <dbReference type="Proteomes" id="UP000306552"/>
    </source>
</evidence>
<feature type="region of interest" description="Disordered" evidence="1">
    <location>
        <begin position="1922"/>
        <end position="1958"/>
    </location>
</feature>
<evidence type="ECO:0000256" key="2">
    <source>
        <dbReference type="SAM" id="Phobius"/>
    </source>
</evidence>
<evidence type="ECO:0000313" key="4">
    <source>
        <dbReference type="EMBL" id="TKS57470.1"/>
    </source>
</evidence>
<proteinExistence type="predicted"/>
<feature type="domain" description="Gliding motility protein SprA N-terminal" evidence="3">
    <location>
        <begin position="1130"/>
        <end position="1629"/>
    </location>
</feature>
<evidence type="ECO:0000256" key="1">
    <source>
        <dbReference type="SAM" id="MobiDB-lite"/>
    </source>
</evidence>
<name>A0A4U5TT02_9FLAO</name>
<dbReference type="RefSeq" id="WP_138931171.1">
    <property type="nucleotide sequence ID" value="NZ_SWMU01000001.1"/>
</dbReference>
<dbReference type="InterPro" id="IPR025684">
    <property type="entry name" value="SprA_N_dom"/>
</dbReference>
<protein>
    <submittedName>
        <fullName evidence="4">Cell surface protein SprA</fullName>
    </submittedName>
</protein>
<dbReference type="OrthoDB" id="9806090at2"/>
<evidence type="ECO:0000259" key="3">
    <source>
        <dbReference type="Pfam" id="PF14349"/>
    </source>
</evidence>
<keyword evidence="2" id="KW-1133">Transmembrane helix</keyword>
<keyword evidence="2" id="KW-0812">Transmembrane</keyword>